<dbReference type="OrthoDB" id="657277at2"/>
<dbReference type="InterPro" id="IPR003410">
    <property type="entry name" value="HYR_dom"/>
</dbReference>
<keyword evidence="7" id="KW-1185">Reference proteome</keyword>
<evidence type="ECO:0000256" key="2">
    <source>
        <dbReference type="ARBA" id="ARBA00022737"/>
    </source>
</evidence>
<dbReference type="GO" id="GO:0004553">
    <property type="term" value="F:hydrolase activity, hydrolyzing O-glycosyl compounds"/>
    <property type="evidence" value="ECO:0007669"/>
    <property type="project" value="InterPro"/>
</dbReference>
<dbReference type="SUPFAM" id="SSF49899">
    <property type="entry name" value="Concanavalin A-like lectins/glucanases"/>
    <property type="match status" value="1"/>
</dbReference>
<dbReference type="PROSITE" id="PS50825">
    <property type="entry name" value="HYR"/>
    <property type="match status" value="1"/>
</dbReference>
<dbReference type="PROSITE" id="PS51762">
    <property type="entry name" value="GH16_2"/>
    <property type="match status" value="1"/>
</dbReference>
<evidence type="ECO:0000313" key="7">
    <source>
        <dbReference type="Proteomes" id="UP000199595"/>
    </source>
</evidence>
<proteinExistence type="inferred from homology"/>
<dbReference type="RefSeq" id="WP_090126130.1">
    <property type="nucleotide sequence ID" value="NZ_FNNJ01000013.1"/>
</dbReference>
<evidence type="ECO:0000259" key="4">
    <source>
        <dbReference type="PROSITE" id="PS50825"/>
    </source>
</evidence>
<gene>
    <name evidence="6" type="ORF">SAMN05444411_11368</name>
</gene>
<dbReference type="EMBL" id="FNNJ01000013">
    <property type="protein sequence ID" value="SDX99137.1"/>
    <property type="molecule type" value="Genomic_DNA"/>
</dbReference>
<dbReference type="PANTHER" id="PTHR46343">
    <property type="entry name" value="HYR DOMAIN-CONTAINING PROTEIN"/>
    <property type="match status" value="1"/>
</dbReference>
<feature type="domain" description="GH16" evidence="5">
    <location>
        <begin position="125"/>
        <end position="395"/>
    </location>
</feature>
<comment type="similarity">
    <text evidence="1">Belongs to the glycosyl hydrolase 16 family.</text>
</comment>
<keyword evidence="2" id="KW-0677">Repeat</keyword>
<dbReference type="STRING" id="762486.SAMN05444411_11368"/>
<dbReference type="PANTHER" id="PTHR46343:SF2">
    <property type="entry name" value="SUSHI_VON WILLEBRAND FACTOR TYPE A_EGF_PENTRAXIN DOMAIN-CONTAINING 1"/>
    <property type="match status" value="1"/>
</dbReference>
<sequence>MFRNKNTFAVVISACLFLVTCGSSSDNDTPIIEKDTVKPTITCLEDIDIIIELNETSTDVTYTTPVGTDNLAGASTVQTAGLKSGSSFPLGKTINTFEVTDAAGNKSSCSFNITVSHPEANTPYSLENGVPTPDGQKWTRVESLSDDFDGTSFDDNKWHRNPATDGFNWIGREPALFESDNVSVSDGNLNVTVEKFDSPKTVNGKEWTHGGAIIRSKEKAKQGHYYECRMKANKTIMSSTFWIAFQQNCNTGPIRKLELDIQECVGRVHSGTDSWASKWDNIFHSNAIRHKRTCDINEETRKSGVKNLTEKNHDRFFVYGCWWKSPTEILFYLDGEYVYSITPTTEFDLEGHITMAIETYSWNPVDEAGSIFETGSFDDLTTKYDWVRTWVLENE</sequence>
<keyword evidence="3" id="KW-0732">Signal</keyword>
<evidence type="ECO:0000256" key="1">
    <source>
        <dbReference type="ARBA" id="ARBA00006865"/>
    </source>
</evidence>
<evidence type="ECO:0000259" key="5">
    <source>
        <dbReference type="PROSITE" id="PS51762"/>
    </source>
</evidence>
<dbReference type="InterPro" id="IPR000757">
    <property type="entry name" value="Beta-glucanase-like"/>
</dbReference>
<dbReference type="AlphaFoldDB" id="A0A1H3G7W7"/>
<dbReference type="InterPro" id="IPR043555">
    <property type="entry name" value="SRPX-like"/>
</dbReference>
<evidence type="ECO:0000256" key="3">
    <source>
        <dbReference type="SAM" id="SignalP"/>
    </source>
</evidence>
<dbReference type="Pfam" id="PF02494">
    <property type="entry name" value="HYR"/>
    <property type="match status" value="1"/>
</dbReference>
<evidence type="ECO:0000313" key="6">
    <source>
        <dbReference type="EMBL" id="SDX99137.1"/>
    </source>
</evidence>
<feature type="domain" description="HYR" evidence="4">
    <location>
        <begin position="34"/>
        <end position="117"/>
    </location>
</feature>
<feature type="chain" id="PRO_5011770898" evidence="3">
    <location>
        <begin position="26"/>
        <end position="395"/>
    </location>
</feature>
<dbReference type="GO" id="GO:0005975">
    <property type="term" value="P:carbohydrate metabolic process"/>
    <property type="evidence" value="ECO:0007669"/>
    <property type="project" value="InterPro"/>
</dbReference>
<dbReference type="InterPro" id="IPR013320">
    <property type="entry name" value="ConA-like_dom_sf"/>
</dbReference>
<dbReference type="Proteomes" id="UP000199595">
    <property type="component" value="Unassembled WGS sequence"/>
</dbReference>
<accession>A0A1H3G7W7</accession>
<dbReference type="Gene3D" id="2.60.120.200">
    <property type="match status" value="1"/>
</dbReference>
<feature type="signal peptide" evidence="3">
    <location>
        <begin position="1"/>
        <end position="25"/>
    </location>
</feature>
<name>A0A1H3G7W7_9FLAO</name>
<reference evidence="6 7" key="1">
    <citation type="submission" date="2016-10" db="EMBL/GenBank/DDBJ databases">
        <authorList>
            <person name="de Groot N.N."/>
        </authorList>
    </citation>
    <scope>NUCLEOTIDE SEQUENCE [LARGE SCALE GENOMIC DNA]</scope>
    <source>
        <strain evidence="6 7">DSM 24956</strain>
    </source>
</reference>
<protein>
    <submittedName>
        <fullName evidence="6">HYR domain-containing protein</fullName>
    </submittedName>
</protein>
<organism evidence="6 7">
    <name type="scientific">Lutibacter oricola</name>
    <dbReference type="NCBI Taxonomy" id="762486"/>
    <lineage>
        <taxon>Bacteria</taxon>
        <taxon>Pseudomonadati</taxon>
        <taxon>Bacteroidota</taxon>
        <taxon>Flavobacteriia</taxon>
        <taxon>Flavobacteriales</taxon>
        <taxon>Flavobacteriaceae</taxon>
        <taxon>Lutibacter</taxon>
    </lineage>
</organism>